<organism evidence="2 3">
    <name type="scientific">Botryosphaeria dothidea</name>
    <dbReference type="NCBI Taxonomy" id="55169"/>
    <lineage>
        <taxon>Eukaryota</taxon>
        <taxon>Fungi</taxon>
        <taxon>Dikarya</taxon>
        <taxon>Ascomycota</taxon>
        <taxon>Pezizomycotina</taxon>
        <taxon>Dothideomycetes</taxon>
        <taxon>Dothideomycetes incertae sedis</taxon>
        <taxon>Botryosphaeriales</taxon>
        <taxon>Botryosphaeriaceae</taxon>
        <taxon>Botryosphaeria</taxon>
    </lineage>
</organism>
<dbReference type="EMBL" id="WWBZ02000016">
    <property type="protein sequence ID" value="KAF4309001.1"/>
    <property type="molecule type" value="Genomic_DNA"/>
</dbReference>
<name>A0A8H4IXG1_9PEZI</name>
<keyword evidence="1" id="KW-0812">Transmembrane</keyword>
<dbReference type="Proteomes" id="UP000572817">
    <property type="component" value="Unassembled WGS sequence"/>
</dbReference>
<evidence type="ECO:0000313" key="3">
    <source>
        <dbReference type="Proteomes" id="UP000572817"/>
    </source>
</evidence>
<dbReference type="OrthoDB" id="3540210at2759"/>
<reference evidence="2" key="1">
    <citation type="submission" date="2020-04" db="EMBL/GenBank/DDBJ databases">
        <title>Genome Assembly and Annotation of Botryosphaeria dothidea sdau 11-99, a Latent Pathogen of Apple Fruit Ring Rot in China.</title>
        <authorList>
            <person name="Yu C."/>
            <person name="Diao Y."/>
            <person name="Lu Q."/>
            <person name="Zhao J."/>
            <person name="Cui S."/>
            <person name="Peng C."/>
            <person name="He B."/>
            <person name="Liu H."/>
        </authorList>
    </citation>
    <scope>NUCLEOTIDE SEQUENCE [LARGE SCALE GENOMIC DNA]</scope>
    <source>
        <strain evidence="2">Sdau11-99</strain>
    </source>
</reference>
<comment type="caution">
    <text evidence="2">The sequence shown here is derived from an EMBL/GenBank/DDBJ whole genome shotgun (WGS) entry which is preliminary data.</text>
</comment>
<proteinExistence type="predicted"/>
<accession>A0A8H4IXG1</accession>
<evidence type="ECO:0000313" key="2">
    <source>
        <dbReference type="EMBL" id="KAF4309001.1"/>
    </source>
</evidence>
<keyword evidence="3" id="KW-1185">Reference proteome</keyword>
<protein>
    <submittedName>
        <fullName evidence="2">Uncharacterized protein</fullName>
    </submittedName>
</protein>
<evidence type="ECO:0000256" key="1">
    <source>
        <dbReference type="SAM" id="Phobius"/>
    </source>
</evidence>
<keyword evidence="1" id="KW-0472">Membrane</keyword>
<keyword evidence="1" id="KW-1133">Transmembrane helix</keyword>
<dbReference type="AlphaFoldDB" id="A0A8H4IXG1"/>
<gene>
    <name evidence="2" type="ORF">GTA08_BOTSDO03274</name>
</gene>
<sequence>MDGNTRLYMKDEPASPLGCVEQEQLCNPNLPEERQCSPLGSNLDLFDSIASSWDGRYSAEKQEFIYAAFRFYNIHFHTFLHGLGARMLRSRDSLYSGFQSPLPPNQWQLDVIHWFNIALVSTQEAFLEMAAGPSDSVVVPYFRRPNGTATKVLSTAYTSFNLFALCSIFIAGILAIIVFYNMELLMRLMEERFSHITYQRYEWDMNETFQLHRLAHEEPGAGPWSGSPHSVPVACQSQKLAILDLDNPKRPKLKAYHAFSKGSSHCRDDNEDNANAIDGERRASRGEYACI</sequence>
<feature type="transmembrane region" description="Helical" evidence="1">
    <location>
        <begin position="160"/>
        <end position="182"/>
    </location>
</feature>